<evidence type="ECO:0000313" key="3">
    <source>
        <dbReference type="Proteomes" id="UP001396334"/>
    </source>
</evidence>
<reference evidence="2 3" key="1">
    <citation type="journal article" date="2024" name="G3 (Bethesda)">
        <title>Genome assembly of Hibiscus sabdariffa L. provides insights into metabolisms of medicinal natural products.</title>
        <authorList>
            <person name="Kim T."/>
        </authorList>
    </citation>
    <scope>NUCLEOTIDE SEQUENCE [LARGE SCALE GENOMIC DNA]</scope>
    <source>
        <strain evidence="2">TK-2024</strain>
        <tissue evidence="2">Old leaves</tissue>
    </source>
</reference>
<organism evidence="2 3">
    <name type="scientific">Hibiscus sabdariffa</name>
    <name type="common">roselle</name>
    <dbReference type="NCBI Taxonomy" id="183260"/>
    <lineage>
        <taxon>Eukaryota</taxon>
        <taxon>Viridiplantae</taxon>
        <taxon>Streptophyta</taxon>
        <taxon>Embryophyta</taxon>
        <taxon>Tracheophyta</taxon>
        <taxon>Spermatophyta</taxon>
        <taxon>Magnoliopsida</taxon>
        <taxon>eudicotyledons</taxon>
        <taxon>Gunneridae</taxon>
        <taxon>Pentapetalae</taxon>
        <taxon>rosids</taxon>
        <taxon>malvids</taxon>
        <taxon>Malvales</taxon>
        <taxon>Malvaceae</taxon>
        <taxon>Malvoideae</taxon>
        <taxon>Hibiscus</taxon>
    </lineage>
</organism>
<keyword evidence="1" id="KW-1133">Transmembrane helix</keyword>
<keyword evidence="3" id="KW-1185">Reference proteome</keyword>
<feature type="transmembrane region" description="Helical" evidence="1">
    <location>
        <begin position="84"/>
        <end position="102"/>
    </location>
</feature>
<comment type="caution">
    <text evidence="2">The sequence shown here is derived from an EMBL/GenBank/DDBJ whole genome shotgun (WGS) entry which is preliminary data.</text>
</comment>
<evidence type="ECO:0000256" key="1">
    <source>
        <dbReference type="SAM" id="Phobius"/>
    </source>
</evidence>
<feature type="transmembrane region" description="Helical" evidence="1">
    <location>
        <begin position="20"/>
        <end position="42"/>
    </location>
</feature>
<evidence type="ECO:0000313" key="2">
    <source>
        <dbReference type="EMBL" id="KAK9025400.1"/>
    </source>
</evidence>
<gene>
    <name evidence="2" type="ORF">V6N11_038269</name>
</gene>
<dbReference type="EMBL" id="JBBPBN010000013">
    <property type="protein sequence ID" value="KAK9025400.1"/>
    <property type="molecule type" value="Genomic_DNA"/>
</dbReference>
<keyword evidence="1" id="KW-0472">Membrane</keyword>
<protein>
    <submittedName>
        <fullName evidence="2">Uncharacterized protein</fullName>
    </submittedName>
</protein>
<proteinExistence type="predicted"/>
<accession>A0ABR2SK47</accession>
<keyword evidence="1" id="KW-0812">Transmembrane</keyword>
<name>A0ABR2SK47_9ROSI</name>
<dbReference type="Proteomes" id="UP001396334">
    <property type="component" value="Unassembled WGS sequence"/>
</dbReference>
<sequence>MHLNLYHPFLHIVLTKYLGIYISPILKRICPFGVGICCLVLSTEAADRKWRGQVGQRGFFFFTAGFLSLSLINHLTRGHWRRHILLLSTVSAAISCILCIVLEGKSKADSNWPQLAIEAVGFTAASIAGNA</sequence>
<feature type="transmembrane region" description="Helical" evidence="1">
    <location>
        <begin position="54"/>
        <end position="72"/>
    </location>
</feature>